<comment type="caution">
    <text evidence="1">The sequence shown here is derived from an EMBL/GenBank/DDBJ whole genome shotgun (WGS) entry which is preliminary data.</text>
</comment>
<protein>
    <submittedName>
        <fullName evidence="1">Uncharacterized protein</fullName>
    </submittedName>
</protein>
<dbReference type="AlphaFoldDB" id="D2ZRC1"/>
<evidence type="ECO:0000313" key="2">
    <source>
        <dbReference type="Proteomes" id="UP000004028"/>
    </source>
</evidence>
<sequence length="40" mass="4796">MKQNRSMIMNRQMTSHIMFQHQVLKKTIITYFGGVKKVIK</sequence>
<organism evidence="1 2">
    <name type="scientific">Methanobrevibacter smithii DSM 2374</name>
    <dbReference type="NCBI Taxonomy" id="521002"/>
    <lineage>
        <taxon>Archaea</taxon>
        <taxon>Methanobacteriati</taxon>
        <taxon>Methanobacteriota</taxon>
        <taxon>Methanomada group</taxon>
        <taxon>Methanobacteria</taxon>
        <taxon>Methanobacteriales</taxon>
        <taxon>Methanobacteriaceae</taxon>
        <taxon>Methanobrevibacter</taxon>
    </lineage>
</organism>
<dbReference type="Proteomes" id="UP000004028">
    <property type="component" value="Unassembled WGS sequence"/>
</dbReference>
<proteinExistence type="predicted"/>
<name>D2ZRC1_METSM</name>
<dbReference type="HOGENOM" id="CLU_3282932_0_0_2"/>
<evidence type="ECO:0000313" key="1">
    <source>
        <dbReference type="EMBL" id="EFC92788.1"/>
    </source>
</evidence>
<dbReference type="EMBL" id="ABYV02000007">
    <property type="protein sequence ID" value="EFC92788.1"/>
    <property type="molecule type" value="Genomic_DNA"/>
</dbReference>
<reference evidence="1 2" key="1">
    <citation type="submission" date="2010-01" db="EMBL/GenBank/DDBJ databases">
        <authorList>
            <person name="Weinstock G."/>
            <person name="Sodergren E."/>
            <person name="Clifton S."/>
            <person name="Fulton L."/>
            <person name="Fulton B."/>
            <person name="Courtney L."/>
            <person name="Fronick C."/>
            <person name="Harrison M."/>
            <person name="Strong C."/>
            <person name="Farmer C."/>
            <person name="Delahaunty K."/>
            <person name="Markovic C."/>
            <person name="Hall O."/>
            <person name="Minx P."/>
            <person name="Tomlinson C."/>
            <person name="Mitreva M."/>
            <person name="Nelson J."/>
            <person name="Hou S."/>
            <person name="Wollam A."/>
            <person name="Pepin K.H."/>
            <person name="Johnson M."/>
            <person name="Bhonagiri V."/>
            <person name="Nash W.E."/>
            <person name="Warren W."/>
            <person name="Chinwalla A."/>
            <person name="Mardis E.R."/>
            <person name="Wilson R.K."/>
        </authorList>
    </citation>
    <scope>NUCLEOTIDE SEQUENCE [LARGE SCALE GENOMIC DNA]</scope>
    <source>
        <strain evidence="1 2">DSM 2374</strain>
    </source>
</reference>
<accession>D2ZRC1</accession>
<gene>
    <name evidence="1" type="ORF">METSMIF1_03404</name>
</gene>